<feature type="signal peptide" evidence="2">
    <location>
        <begin position="1"/>
        <end position="19"/>
    </location>
</feature>
<dbReference type="Proteomes" id="UP000053424">
    <property type="component" value="Unassembled WGS sequence"/>
</dbReference>
<feature type="chain" id="PRO_5002174388" description="Beta-lactamase-related domain-containing protein" evidence="2">
    <location>
        <begin position="20"/>
        <end position="647"/>
    </location>
</feature>
<feature type="domain" description="Beta-lactamase-related" evidence="3">
    <location>
        <begin position="312"/>
        <end position="608"/>
    </location>
</feature>
<comment type="similarity">
    <text evidence="1">Belongs to the peptidase S12 family.</text>
</comment>
<keyword evidence="2" id="KW-0732">Signal</keyword>
<keyword evidence="5" id="KW-1185">Reference proteome</keyword>
<dbReference type="InterPro" id="IPR049511">
    <property type="entry name" value="PGH-like_rpt"/>
</dbReference>
<evidence type="ECO:0000256" key="1">
    <source>
        <dbReference type="ARBA" id="ARBA00038215"/>
    </source>
</evidence>
<reference evidence="5" key="2">
    <citation type="submission" date="2015-01" db="EMBL/GenBank/DDBJ databases">
        <title>Evolutionary Origins and Diversification of the Mycorrhizal Mutualists.</title>
        <authorList>
            <consortium name="DOE Joint Genome Institute"/>
            <consortium name="Mycorrhizal Genomics Consortium"/>
            <person name="Kohler A."/>
            <person name="Kuo A."/>
            <person name="Nagy L.G."/>
            <person name="Floudas D."/>
            <person name="Copeland A."/>
            <person name="Barry K.W."/>
            <person name="Cichocki N."/>
            <person name="Veneault-Fourrey C."/>
            <person name="LaButti K."/>
            <person name="Lindquist E.A."/>
            <person name="Lipzen A."/>
            <person name="Lundell T."/>
            <person name="Morin E."/>
            <person name="Murat C."/>
            <person name="Riley R."/>
            <person name="Ohm R."/>
            <person name="Sun H."/>
            <person name="Tunlid A."/>
            <person name="Henrissat B."/>
            <person name="Grigoriev I.V."/>
            <person name="Hibbett D.S."/>
            <person name="Martin F."/>
        </authorList>
    </citation>
    <scope>NUCLEOTIDE SEQUENCE [LARGE SCALE GENOMIC DNA]</scope>
    <source>
        <strain evidence="5">h7</strain>
    </source>
</reference>
<dbReference type="Pfam" id="PF00144">
    <property type="entry name" value="Beta-lactamase"/>
    <property type="match status" value="1"/>
</dbReference>
<dbReference type="Gene3D" id="3.40.710.10">
    <property type="entry name" value="DD-peptidase/beta-lactamase superfamily"/>
    <property type="match status" value="1"/>
</dbReference>
<protein>
    <recommendedName>
        <fullName evidence="3">Beta-lactamase-related domain-containing protein</fullName>
    </recommendedName>
</protein>
<proteinExistence type="inferred from homology"/>
<evidence type="ECO:0000256" key="2">
    <source>
        <dbReference type="SAM" id="SignalP"/>
    </source>
</evidence>
<dbReference type="InterPro" id="IPR001466">
    <property type="entry name" value="Beta-lactam-related"/>
</dbReference>
<evidence type="ECO:0000313" key="5">
    <source>
        <dbReference type="Proteomes" id="UP000053424"/>
    </source>
</evidence>
<gene>
    <name evidence="4" type="ORF">M413DRAFT_70120</name>
</gene>
<name>A0A0C2XY34_HEBCY</name>
<dbReference type="PANTHER" id="PTHR46825">
    <property type="entry name" value="D-ALANYL-D-ALANINE-CARBOXYPEPTIDASE/ENDOPEPTIDASE AMPH"/>
    <property type="match status" value="1"/>
</dbReference>
<dbReference type="InterPro" id="IPR050491">
    <property type="entry name" value="AmpC-like"/>
</dbReference>
<sequence length="647" mass="70755">MRVNFVIPLFSLLLSTVLAVPANPTSLEPRAIPLWQFYPGVTAAQHQTAFNKWWGAGYRMISLSVYGQPPNHRYAAVWVQRPGPLFFAIHEASASTYQSFFDTHSPKGYVSTIITVTGPPSAPIFAGVMEQNGVTNWYQRCELSNSQYTAELSKAQANRYILKSFAEYGSPSNRRYCGVWYHNDQWDKYTKFVDQSPSAYQTTYNAETTKPFWRPSYFSVSEDHAISSTFVDTDVGTWVARHGMTASALQTEYETQKAAGLYIIHLQGGGTGSNAVFAALWATQDIPTPRTWRATGSVTGFKNNNAASSQADALMQAFMKANGVRQAQLSVGKNGNILLQKGYSWSEATRHTTTPSDVFLLASISKAFVEAAIQTLYDSKKLTAGTKVYPLLGYTKTTDPRLQDITVDHLLTHFGGLNVTKSGFDPTYRMRDIATAENTGAKPATVKNVVDYMSRYTLDYKPGMVNGYAYSNYGYLLLSYVIEHVTGKAYYDYLSSAVLTPGGYDVRKWPTSPSAHVNDPITHESNYTGLNAATPQSQTLIADIFGGDGMYKDDCYGSAALAASATTLVNFIRSHAVWGIGARAPGQGRFGSTPGTSTFATSLANGIDWAITVNTRDFLPSPPKQNPFGDVLCGTTIPAFLSANPTA</sequence>
<dbReference type="STRING" id="686832.A0A0C2XY34"/>
<dbReference type="InterPro" id="IPR012338">
    <property type="entry name" value="Beta-lactam/transpept-like"/>
</dbReference>
<dbReference type="SUPFAM" id="SSF56601">
    <property type="entry name" value="beta-lactamase/transpeptidase-like"/>
    <property type="match status" value="1"/>
</dbReference>
<accession>A0A0C2XY34</accession>
<dbReference type="OrthoDB" id="5946976at2759"/>
<evidence type="ECO:0000259" key="3">
    <source>
        <dbReference type="Pfam" id="PF00144"/>
    </source>
</evidence>
<organism evidence="4 5">
    <name type="scientific">Hebeloma cylindrosporum</name>
    <dbReference type="NCBI Taxonomy" id="76867"/>
    <lineage>
        <taxon>Eukaryota</taxon>
        <taxon>Fungi</taxon>
        <taxon>Dikarya</taxon>
        <taxon>Basidiomycota</taxon>
        <taxon>Agaricomycotina</taxon>
        <taxon>Agaricomycetes</taxon>
        <taxon>Agaricomycetidae</taxon>
        <taxon>Agaricales</taxon>
        <taxon>Agaricineae</taxon>
        <taxon>Hymenogastraceae</taxon>
        <taxon>Hebeloma</taxon>
    </lineage>
</organism>
<dbReference type="Pfam" id="PF17660">
    <property type="entry name" value="BTRD1"/>
    <property type="match status" value="4"/>
</dbReference>
<evidence type="ECO:0000313" key="4">
    <source>
        <dbReference type="EMBL" id="KIM42558.1"/>
    </source>
</evidence>
<dbReference type="EMBL" id="KN831777">
    <property type="protein sequence ID" value="KIM42558.1"/>
    <property type="molecule type" value="Genomic_DNA"/>
</dbReference>
<dbReference type="HOGENOM" id="CLU_027352_0_0_1"/>
<reference evidence="4 5" key="1">
    <citation type="submission" date="2014-04" db="EMBL/GenBank/DDBJ databases">
        <authorList>
            <consortium name="DOE Joint Genome Institute"/>
            <person name="Kuo A."/>
            <person name="Gay G."/>
            <person name="Dore J."/>
            <person name="Kohler A."/>
            <person name="Nagy L.G."/>
            <person name="Floudas D."/>
            <person name="Copeland A."/>
            <person name="Barry K.W."/>
            <person name="Cichocki N."/>
            <person name="Veneault-Fourrey C."/>
            <person name="LaButti K."/>
            <person name="Lindquist E.A."/>
            <person name="Lipzen A."/>
            <person name="Lundell T."/>
            <person name="Morin E."/>
            <person name="Murat C."/>
            <person name="Sun H."/>
            <person name="Tunlid A."/>
            <person name="Henrissat B."/>
            <person name="Grigoriev I.V."/>
            <person name="Hibbett D.S."/>
            <person name="Martin F."/>
            <person name="Nordberg H.P."/>
            <person name="Cantor M.N."/>
            <person name="Hua S.X."/>
        </authorList>
    </citation>
    <scope>NUCLEOTIDE SEQUENCE [LARGE SCALE GENOMIC DNA]</scope>
    <source>
        <strain evidence="5">h7</strain>
    </source>
</reference>
<dbReference type="AlphaFoldDB" id="A0A0C2XY34"/>
<dbReference type="PANTHER" id="PTHR46825:SF9">
    <property type="entry name" value="BETA-LACTAMASE-RELATED DOMAIN-CONTAINING PROTEIN"/>
    <property type="match status" value="1"/>
</dbReference>